<evidence type="ECO:0000256" key="1">
    <source>
        <dbReference type="ARBA" id="ARBA00022614"/>
    </source>
</evidence>
<keyword evidence="6" id="KW-1185">Reference proteome</keyword>
<dbReference type="FunFam" id="3.80.10.10:FF:001164">
    <property type="entry name" value="GH01279p"/>
    <property type="match status" value="1"/>
</dbReference>
<keyword evidence="3" id="KW-0677">Repeat</keyword>
<dbReference type="Proteomes" id="UP001153620">
    <property type="component" value="Chromosome 1"/>
</dbReference>
<proteinExistence type="predicted"/>
<dbReference type="PANTHER" id="PTHR45842">
    <property type="entry name" value="SYNAPTIC ADHESION-LIKE MOLECULE SALM"/>
    <property type="match status" value="1"/>
</dbReference>
<evidence type="ECO:0000256" key="4">
    <source>
        <dbReference type="SAM" id="SignalP"/>
    </source>
</evidence>
<dbReference type="Pfam" id="PF13855">
    <property type="entry name" value="LRR_8"/>
    <property type="match status" value="2"/>
</dbReference>
<dbReference type="SMART" id="SM00365">
    <property type="entry name" value="LRR_SD22"/>
    <property type="match status" value="5"/>
</dbReference>
<dbReference type="InterPro" id="IPR001611">
    <property type="entry name" value="Leu-rich_rpt"/>
</dbReference>
<dbReference type="PANTHER" id="PTHR45842:SF22">
    <property type="entry name" value="INSULIN-LIKE GROWTH FACTOR-BINDING PROTEIN COMPLEX ACID LABILE SUBUNIT ISOFORM X1"/>
    <property type="match status" value="1"/>
</dbReference>
<feature type="chain" id="PRO_5040492423" evidence="4">
    <location>
        <begin position="22"/>
        <end position="359"/>
    </location>
</feature>
<dbReference type="SUPFAM" id="SSF52058">
    <property type="entry name" value="L domain-like"/>
    <property type="match status" value="1"/>
</dbReference>
<dbReference type="OrthoDB" id="6022531at2759"/>
<gene>
    <name evidence="5" type="ORF">CHIRRI_LOCUS3567</name>
</gene>
<evidence type="ECO:0000256" key="3">
    <source>
        <dbReference type="ARBA" id="ARBA00022737"/>
    </source>
</evidence>
<accession>A0A9N9WQ33</accession>
<organism evidence="5 6">
    <name type="scientific">Chironomus riparius</name>
    <dbReference type="NCBI Taxonomy" id="315576"/>
    <lineage>
        <taxon>Eukaryota</taxon>
        <taxon>Metazoa</taxon>
        <taxon>Ecdysozoa</taxon>
        <taxon>Arthropoda</taxon>
        <taxon>Hexapoda</taxon>
        <taxon>Insecta</taxon>
        <taxon>Pterygota</taxon>
        <taxon>Neoptera</taxon>
        <taxon>Endopterygota</taxon>
        <taxon>Diptera</taxon>
        <taxon>Nematocera</taxon>
        <taxon>Chironomoidea</taxon>
        <taxon>Chironomidae</taxon>
        <taxon>Chironominae</taxon>
        <taxon>Chironomus</taxon>
    </lineage>
</organism>
<protein>
    <submittedName>
        <fullName evidence="5">Uncharacterized protein</fullName>
    </submittedName>
</protein>
<name>A0A9N9WQ33_9DIPT</name>
<dbReference type="InterPro" id="IPR003591">
    <property type="entry name" value="Leu-rich_rpt_typical-subtyp"/>
</dbReference>
<reference evidence="5" key="2">
    <citation type="submission" date="2022-10" db="EMBL/GenBank/DDBJ databases">
        <authorList>
            <consortium name="ENA_rothamsted_submissions"/>
            <consortium name="culmorum"/>
            <person name="King R."/>
        </authorList>
    </citation>
    <scope>NUCLEOTIDE SEQUENCE</scope>
</reference>
<dbReference type="AlphaFoldDB" id="A0A9N9WQ33"/>
<dbReference type="PROSITE" id="PS51450">
    <property type="entry name" value="LRR"/>
    <property type="match status" value="4"/>
</dbReference>
<reference evidence="5" key="1">
    <citation type="submission" date="2022-01" db="EMBL/GenBank/DDBJ databases">
        <authorList>
            <person name="King R."/>
        </authorList>
    </citation>
    <scope>NUCLEOTIDE SEQUENCE</scope>
</reference>
<dbReference type="SMART" id="SM00369">
    <property type="entry name" value="LRR_TYP"/>
    <property type="match status" value="9"/>
</dbReference>
<sequence>MKIAIFIIACATVVLEKSISAENSICTYEYRQHYTKKNPNVFYYTCIYDSYKENNQINLTGRHHKDHNNSCVQNFDSTFGYMQPLSSFICELFQNLKKIRVTISHLESINEDAFQKCKDLRFLMLPNNKIRELSENLFLNQSELEYLNLALNAINFLPSKVFHPLKKLKQLYLNDNKIQSINPEWFRCLQKLTTLSLAFNQISEVPSKSLQSLKNLTTLWIDRNNLKTLKPDSFVGLQNLKLLSLSSNKITDLPVDVFGSLNNLQYLVLNDNKLTTIHSDSFGILNQLIRIDIQNNTITAIDENLINKLAITYLDMRNNPCNSFFLESARDIKSNLTECFVNYQQLKNHSYNLCSTSLE</sequence>
<evidence type="ECO:0000313" key="6">
    <source>
        <dbReference type="Proteomes" id="UP001153620"/>
    </source>
</evidence>
<dbReference type="InterPro" id="IPR050467">
    <property type="entry name" value="LRFN"/>
</dbReference>
<evidence type="ECO:0000256" key="2">
    <source>
        <dbReference type="ARBA" id="ARBA00022729"/>
    </source>
</evidence>
<dbReference type="InterPro" id="IPR032675">
    <property type="entry name" value="LRR_dom_sf"/>
</dbReference>
<keyword evidence="1" id="KW-0433">Leucine-rich repeat</keyword>
<feature type="signal peptide" evidence="4">
    <location>
        <begin position="1"/>
        <end position="21"/>
    </location>
</feature>
<dbReference type="Gene3D" id="3.80.10.10">
    <property type="entry name" value="Ribonuclease Inhibitor"/>
    <property type="match status" value="2"/>
</dbReference>
<dbReference type="EMBL" id="OU895877">
    <property type="protein sequence ID" value="CAG9800627.1"/>
    <property type="molecule type" value="Genomic_DNA"/>
</dbReference>
<evidence type="ECO:0000313" key="5">
    <source>
        <dbReference type="EMBL" id="CAG9800627.1"/>
    </source>
</evidence>
<keyword evidence="2 4" id="KW-0732">Signal</keyword>